<protein>
    <submittedName>
        <fullName evidence="1">TIGR04066 family peptide maturation system protein</fullName>
    </submittedName>
</protein>
<gene>
    <name evidence="1" type="ORF">GCM10008933_04320</name>
</gene>
<name>A0ABN0XYQ2_9BACL</name>
<reference evidence="1 2" key="1">
    <citation type="journal article" date="2019" name="Int. J. Syst. Evol. Microbiol.">
        <title>The Global Catalogue of Microorganisms (GCM) 10K type strain sequencing project: providing services to taxonomists for standard genome sequencing and annotation.</title>
        <authorList>
            <consortium name="The Broad Institute Genomics Platform"/>
            <consortium name="The Broad Institute Genome Sequencing Center for Infectious Disease"/>
            <person name="Wu L."/>
            <person name="Ma J."/>
        </authorList>
    </citation>
    <scope>NUCLEOTIDE SEQUENCE [LARGE SCALE GENOMIC DNA]</scope>
    <source>
        <strain evidence="1 2">JCM 12774</strain>
    </source>
</reference>
<keyword evidence="2" id="KW-1185">Reference proteome</keyword>
<dbReference type="Proteomes" id="UP001500340">
    <property type="component" value="Unassembled WGS sequence"/>
</dbReference>
<dbReference type="NCBIfam" id="TIGR04066">
    <property type="entry name" value="nat_prod_clost"/>
    <property type="match status" value="1"/>
</dbReference>
<comment type="caution">
    <text evidence="1">The sequence shown here is derived from an EMBL/GenBank/DDBJ whole genome shotgun (WGS) entry which is preliminary data.</text>
</comment>
<dbReference type="RefSeq" id="WP_343856899.1">
    <property type="nucleotide sequence ID" value="NZ_BAAACX010000004.1"/>
</dbReference>
<dbReference type="EMBL" id="BAAACX010000004">
    <property type="protein sequence ID" value="GAA0376251.1"/>
    <property type="molecule type" value="Genomic_DNA"/>
</dbReference>
<sequence>MKKEKLMIYPVDGEYLPFLKYSDLLEQKSSVTCYAPKGWFYVNKTINIPGNRTITVKDIRECNDFSEFDAIWIVNSNGEIDFSHSILPIIEQAAKERKSIRITRSLTHEEYVLCSQLCKTYGNLLDSQEQVVCSHDFTPNILRIQTPIVFVFGMFEHTEKLDTILYLHKGIQKAGYKVKTILTRKNETDAEEFLSFPSFMYEKQYSDTDKVFFFNHFIRRIELEEKPDIIVIGLPGEMMPLDEKHNGNFGIFPYLISNAVHCDYAVMKLFHNFYDNTFADKMQEIVRSKFEIDINAFVVSNSILDVTSVSTATLRFYESEKRPTDLPQNYYFNHFDGTGESLCKHLINTLQMFGNYRTV</sequence>
<organism evidence="1 2">
    <name type="scientific">Paenibacillus motobuensis</name>
    <dbReference type="NCBI Taxonomy" id="295324"/>
    <lineage>
        <taxon>Bacteria</taxon>
        <taxon>Bacillati</taxon>
        <taxon>Bacillota</taxon>
        <taxon>Bacilli</taxon>
        <taxon>Bacillales</taxon>
        <taxon>Paenibacillaceae</taxon>
        <taxon>Paenibacillus</taxon>
    </lineage>
</organism>
<accession>A0ABN0XYQ2</accession>
<proteinExistence type="predicted"/>
<evidence type="ECO:0000313" key="2">
    <source>
        <dbReference type="Proteomes" id="UP001500340"/>
    </source>
</evidence>
<dbReference type="InterPro" id="IPR023823">
    <property type="entry name" value="CHP04066_peptide_maturation"/>
</dbReference>
<evidence type="ECO:0000313" key="1">
    <source>
        <dbReference type="EMBL" id="GAA0376251.1"/>
    </source>
</evidence>